<accession>A0ABQ0JWD0</accession>
<keyword evidence="2" id="KW-0732">Signal</keyword>
<comment type="caution">
    <text evidence="3">The sequence shown here is derived from an EMBL/GenBank/DDBJ whole genome shotgun (WGS) entry which is preliminary data.</text>
</comment>
<evidence type="ECO:0000256" key="2">
    <source>
        <dbReference type="SAM" id="SignalP"/>
    </source>
</evidence>
<feature type="region of interest" description="Disordered" evidence="1">
    <location>
        <begin position="521"/>
        <end position="552"/>
    </location>
</feature>
<dbReference type="EMBL" id="BAFN01000001">
    <property type="protein sequence ID" value="GAN33015.1"/>
    <property type="molecule type" value="Genomic_DNA"/>
</dbReference>
<keyword evidence="4" id="KW-1185">Reference proteome</keyword>
<dbReference type="Gene3D" id="2.130.10.10">
    <property type="entry name" value="YVTN repeat-like/Quinoprotein amine dehydrogenase"/>
    <property type="match status" value="1"/>
</dbReference>
<feature type="compositionally biased region" description="Basic and acidic residues" evidence="1">
    <location>
        <begin position="532"/>
        <end position="542"/>
    </location>
</feature>
<feature type="chain" id="PRO_5045790916" description="Two component regulator three Y domain-containing protein" evidence="2">
    <location>
        <begin position="21"/>
        <end position="738"/>
    </location>
</feature>
<dbReference type="Proteomes" id="UP000032309">
    <property type="component" value="Unassembled WGS sequence"/>
</dbReference>
<evidence type="ECO:0000313" key="4">
    <source>
        <dbReference type="Proteomes" id="UP000032309"/>
    </source>
</evidence>
<evidence type="ECO:0000256" key="1">
    <source>
        <dbReference type="SAM" id="MobiDB-lite"/>
    </source>
</evidence>
<organism evidence="3 4">
    <name type="scientific">Candidatus Brocadia sinica JPN1</name>
    <dbReference type="NCBI Taxonomy" id="1197129"/>
    <lineage>
        <taxon>Bacteria</taxon>
        <taxon>Pseudomonadati</taxon>
        <taxon>Planctomycetota</taxon>
        <taxon>Candidatus Brocadiia</taxon>
        <taxon>Candidatus Brocadiales</taxon>
        <taxon>Candidatus Brocadiaceae</taxon>
        <taxon>Candidatus Brocadia</taxon>
    </lineage>
</organism>
<dbReference type="SUPFAM" id="SSF101898">
    <property type="entry name" value="NHL repeat"/>
    <property type="match status" value="1"/>
</dbReference>
<sequence>MQLCCAVAFLFVILSSFAYGTTTNTWTQSTESDFSKGTSQNVSINNKGEIRLSPEIEAITGIRSAFVWSLAEDLQNRIYVGTGDPGTVYLIKDGSEAVEFFKSPELYIQSLAVDKHGNLYAGTAPRGIIYKINNKGETTIFCSLPASYIWDMSVDNNSNLVAATGNDGILFKISPDGTPAVLFDSPETNLMDIHLDRYGNIYIGTEPNGLVYKIAPSGQAQVLYDASEGEIHCLAMDSMDNIYAGTALGAPVQVPVAPPPQPPLQTGIITSVFKEEKSWELNLPEELPMAQTSSLQQQRAAVKGAEVSPRTTGLPTAPNYVYKITQEGLAQKLLEISQAFIFGMSFDSQNNLYVVTGNMPGVYKVSVDETSSNLAKVEEMQALCCLNTNTNELYFGTGNLGRVYKILPSFKKEGAFISNVLDTTAPSNWGSISWTDMQPEDTGITLATRSGNCEKPDSTWSGWSAPYTESGGRIASPPARFIQYKATLQTMNSNSTPVLNMVSLSYLPKNQPPRIISFTVEKESFPASQKPPETKTDSKAESKPQAAVSQKPHHQIAQKNIQWEVEDQNNDTLQVTICYKGIEERAWKVIDKNTQKKGSYAWDTLRLPDGKYQVRLTASDDPDNPPETAFSVENTIQPIMVDNSRPDIKSLNTAAGTRGRYVISGTVEDKYSNIVKVQYTIDGQEWISAYPVDGIFDSLEESFQITTKPLTAGDYTLIINAFDSDENIGVEKVMIEVK</sequence>
<reference evidence="4" key="1">
    <citation type="journal article" date="2015" name="Genome Announc.">
        <title>Draft Genome Sequence of an Anaerobic Ammonium-Oxidizing Bacterium, "Candidatus Brocadia sinica".</title>
        <authorList>
            <person name="Oshiki M."/>
            <person name="Shinyako-Hata K."/>
            <person name="Satoh H."/>
            <person name="Okabe S."/>
        </authorList>
    </citation>
    <scope>NUCLEOTIDE SEQUENCE [LARGE SCALE GENOMIC DNA]</scope>
    <source>
        <strain evidence="4">JPN1</strain>
    </source>
</reference>
<evidence type="ECO:0000313" key="3">
    <source>
        <dbReference type="EMBL" id="GAN33015.1"/>
    </source>
</evidence>
<feature type="signal peptide" evidence="2">
    <location>
        <begin position="1"/>
        <end position="20"/>
    </location>
</feature>
<dbReference type="InterPro" id="IPR015943">
    <property type="entry name" value="WD40/YVTN_repeat-like_dom_sf"/>
</dbReference>
<gene>
    <name evidence="3" type="ORF">BROSI_A1532</name>
</gene>
<name>A0ABQ0JWD0_9BACT</name>
<evidence type="ECO:0008006" key="5">
    <source>
        <dbReference type="Google" id="ProtNLM"/>
    </source>
</evidence>
<protein>
    <recommendedName>
        <fullName evidence="5">Two component regulator three Y domain-containing protein</fullName>
    </recommendedName>
</protein>
<proteinExistence type="predicted"/>